<keyword evidence="1" id="KW-0677">Repeat</keyword>
<comment type="caution">
    <text evidence="5">The sequence shown here is derived from an EMBL/GenBank/DDBJ whole genome shotgun (WGS) entry which is preliminary data.</text>
</comment>
<dbReference type="STRING" id="1849047.A0A3D8R255"/>
<dbReference type="InterPro" id="IPR051165">
    <property type="entry name" value="Multifunctional_ANK_Repeat"/>
</dbReference>
<evidence type="ECO:0000313" key="5">
    <source>
        <dbReference type="EMBL" id="RDW68132.1"/>
    </source>
</evidence>
<dbReference type="InterPro" id="IPR036770">
    <property type="entry name" value="Ankyrin_rpt-contain_sf"/>
</dbReference>
<dbReference type="PANTHER" id="PTHR24123:SF134">
    <property type="entry name" value="PFS DOMAIN-CONTAINING PROTEIN"/>
    <property type="match status" value="1"/>
</dbReference>
<feature type="repeat" description="ANK" evidence="3">
    <location>
        <begin position="548"/>
        <end position="581"/>
    </location>
</feature>
<dbReference type="SMART" id="SM00248">
    <property type="entry name" value="ANK"/>
    <property type="match status" value="14"/>
</dbReference>
<evidence type="ECO:0000313" key="6">
    <source>
        <dbReference type="Proteomes" id="UP000256645"/>
    </source>
</evidence>
<feature type="compositionally biased region" description="Polar residues" evidence="4">
    <location>
        <begin position="279"/>
        <end position="293"/>
    </location>
</feature>
<accession>A0A3D8R255</accession>
<gene>
    <name evidence="5" type="ORF">BP6252_09528</name>
</gene>
<dbReference type="SUPFAM" id="SSF48403">
    <property type="entry name" value="Ankyrin repeat"/>
    <property type="match status" value="2"/>
</dbReference>
<dbReference type="Pfam" id="PF12796">
    <property type="entry name" value="Ank_2"/>
    <property type="match status" value="4"/>
</dbReference>
<keyword evidence="6" id="KW-1185">Reference proteome</keyword>
<feature type="region of interest" description="Disordered" evidence="4">
    <location>
        <begin position="256"/>
        <end position="328"/>
    </location>
</feature>
<feature type="repeat" description="ANK" evidence="3">
    <location>
        <begin position="766"/>
        <end position="798"/>
    </location>
</feature>
<proteinExistence type="predicted"/>
<dbReference type="PROSITE" id="PS50088">
    <property type="entry name" value="ANK_REPEAT"/>
    <property type="match status" value="3"/>
</dbReference>
<dbReference type="AlphaFoldDB" id="A0A3D8R255"/>
<evidence type="ECO:0000256" key="1">
    <source>
        <dbReference type="ARBA" id="ARBA00022737"/>
    </source>
</evidence>
<dbReference type="Gene3D" id="1.25.40.20">
    <property type="entry name" value="Ankyrin repeat-containing domain"/>
    <property type="match status" value="3"/>
</dbReference>
<protein>
    <submittedName>
        <fullName evidence="5">Uncharacterized protein</fullName>
    </submittedName>
</protein>
<evidence type="ECO:0000256" key="4">
    <source>
        <dbReference type="SAM" id="MobiDB-lite"/>
    </source>
</evidence>
<dbReference type="OrthoDB" id="194358at2759"/>
<dbReference type="PANTHER" id="PTHR24123">
    <property type="entry name" value="ANKYRIN REPEAT-CONTAINING"/>
    <property type="match status" value="1"/>
</dbReference>
<evidence type="ECO:0000256" key="2">
    <source>
        <dbReference type="ARBA" id="ARBA00023043"/>
    </source>
</evidence>
<reference evidence="5 6" key="1">
    <citation type="journal article" date="2018" name="IMA Fungus">
        <title>IMA Genome-F 9: Draft genome sequence of Annulohypoxylon stygium, Aspergillus mulundensis, Berkeleyomyces basicola (syn. Thielaviopsis basicola), Ceratocystis smalleyi, two Cercospora beticola strains, Coleophoma cylindrospora, Fusarium fracticaudum, Phialophora cf. hyalina, and Morchella septimelata.</title>
        <authorList>
            <person name="Wingfield B.D."/>
            <person name="Bills G.F."/>
            <person name="Dong Y."/>
            <person name="Huang W."/>
            <person name="Nel W.J."/>
            <person name="Swalarsk-Parry B.S."/>
            <person name="Vaghefi N."/>
            <person name="Wilken P.M."/>
            <person name="An Z."/>
            <person name="de Beer Z.W."/>
            <person name="De Vos L."/>
            <person name="Chen L."/>
            <person name="Duong T.A."/>
            <person name="Gao Y."/>
            <person name="Hammerbacher A."/>
            <person name="Kikkert J.R."/>
            <person name="Li Y."/>
            <person name="Li H."/>
            <person name="Li K."/>
            <person name="Li Q."/>
            <person name="Liu X."/>
            <person name="Ma X."/>
            <person name="Naidoo K."/>
            <person name="Pethybridge S.J."/>
            <person name="Sun J."/>
            <person name="Steenkamp E.T."/>
            <person name="van der Nest M.A."/>
            <person name="van Wyk S."/>
            <person name="Wingfield M.J."/>
            <person name="Xiong C."/>
            <person name="Yue Q."/>
            <person name="Zhang X."/>
        </authorList>
    </citation>
    <scope>NUCLEOTIDE SEQUENCE [LARGE SCALE GENOMIC DNA]</scope>
    <source>
        <strain evidence="5 6">BP6252</strain>
    </source>
</reference>
<keyword evidence="2 3" id="KW-0040">ANK repeat</keyword>
<organism evidence="5 6">
    <name type="scientific">Coleophoma cylindrospora</name>
    <dbReference type="NCBI Taxonomy" id="1849047"/>
    <lineage>
        <taxon>Eukaryota</taxon>
        <taxon>Fungi</taxon>
        <taxon>Dikarya</taxon>
        <taxon>Ascomycota</taxon>
        <taxon>Pezizomycotina</taxon>
        <taxon>Leotiomycetes</taxon>
        <taxon>Helotiales</taxon>
        <taxon>Dermateaceae</taxon>
        <taxon>Coleophoma</taxon>
    </lineage>
</organism>
<dbReference type="EMBL" id="PDLM01000010">
    <property type="protein sequence ID" value="RDW68132.1"/>
    <property type="molecule type" value="Genomic_DNA"/>
</dbReference>
<feature type="repeat" description="ANK" evidence="3">
    <location>
        <begin position="582"/>
        <end position="614"/>
    </location>
</feature>
<feature type="compositionally biased region" description="Polar residues" evidence="4">
    <location>
        <begin position="303"/>
        <end position="315"/>
    </location>
</feature>
<evidence type="ECO:0000256" key="3">
    <source>
        <dbReference type="PROSITE-ProRule" id="PRU00023"/>
    </source>
</evidence>
<feature type="region of interest" description="Disordered" evidence="4">
    <location>
        <begin position="32"/>
        <end position="54"/>
    </location>
</feature>
<dbReference type="InterPro" id="IPR002110">
    <property type="entry name" value="Ankyrin_rpt"/>
</dbReference>
<name>A0A3D8R255_9HELO</name>
<dbReference type="Proteomes" id="UP000256645">
    <property type="component" value="Unassembled WGS sequence"/>
</dbReference>
<dbReference type="PROSITE" id="PS50297">
    <property type="entry name" value="ANK_REP_REGION"/>
    <property type="match status" value="2"/>
</dbReference>
<sequence>MSVTGRRHEDYSFIEALSLASREPLSLVTKEELGLPPTPRTPTEYKTPLSSSTTISLKPAPTVQTVSKSAKPPPISKMALSSKTQAQCLDLCHKTTILGERISIRILEYLSTAKQIENGFETLAHDFLDTCQILSSLEVGLRECANNSQSLPAEMITELDNKYRVTQANFRILDQMLGRLLEQETGAMGRMRRGFGKLFGDTDIKKMTLALAKTRESLRMSALVFQWSLGSERIERELGIGFTGLSAALNRMDEKASTGRAKSVSGSRNHRPAPLLSPVSLSDGSHAFRQQQQPPMPSLPWTERSSSVQRETTPVKTHDRDDPVLLSPDLGKYSATTIGTAVSLGSIERHDSRIADGFDRASTIDIRSQSSAADNDSLLDHIDGMEIGPSKVVRLKVDTLNMPRWAPRNTAGSQPENMKATLYSAVRGKNHQLVEQLLDRGVSPNTGRNMHALNEAVLVHDEESVRLLLLFGADPNEPDKDGITPLLMAVRRSFIAGGTALLKYGADPNLVAGTDLESPLAAAVIANVISFSHLLLIYNGDINHMTTEGDTLLISAINKKAPTKLIDLLLDYGSNPNAKSREGKTALFEAIQVRRADIVTIMLEHGADPNLPGPKHPLWPSTYHSACLQVMLSHGADHKKCPGIMELAASLNNIESVRILLKAGVNPNTKKDGVYTPLCTSIRDDRAELLQLLLGNGADPNCMASEYPAFKCVTHGRVHFLPALVAAGADLRTPKGILEEAVDSNNMEALVWLLDQGINPNIKSPKGMTPLTTAIREDHIEMVDLLLQRGADPNVRGQDWPVCMAVRNPPILKRILSALAEPQAFKGVIERAVSADQLESVKLLIAAGVSVEDRNGGVFSPLTTAIREDRRAIVCYLLTDGGADVNAPGEHLPIVKALRRYHGEDTQILELLLKSGADPNKVYRGWNAMMQAVENGDPDILRMLCRQSGVDLEAKDDQGRTVVEFAASRGWDEAVSILLDGRSDA</sequence>